<dbReference type="InterPro" id="IPR029787">
    <property type="entry name" value="Nucleotide_cyclase"/>
</dbReference>
<dbReference type="CDD" id="cd01949">
    <property type="entry name" value="GGDEF"/>
    <property type="match status" value="1"/>
</dbReference>
<evidence type="ECO:0000259" key="2">
    <source>
        <dbReference type="PROSITE" id="PS50887"/>
    </source>
</evidence>
<proteinExistence type="predicted"/>
<dbReference type="InterPro" id="IPR052155">
    <property type="entry name" value="Biofilm_reg_signaling"/>
</dbReference>
<dbReference type="EMBL" id="JACYTO010000001">
    <property type="protein sequence ID" value="MBD8501395.1"/>
    <property type="molecule type" value="Genomic_DNA"/>
</dbReference>
<evidence type="ECO:0000259" key="1">
    <source>
        <dbReference type="PROSITE" id="PS50883"/>
    </source>
</evidence>
<dbReference type="NCBIfam" id="TIGR00254">
    <property type="entry name" value="GGDEF"/>
    <property type="match status" value="1"/>
</dbReference>
<dbReference type="Pfam" id="PF00563">
    <property type="entry name" value="EAL"/>
    <property type="match status" value="1"/>
</dbReference>
<name>A0ABR9B7F6_9RHOO</name>
<dbReference type="InterPro" id="IPR035919">
    <property type="entry name" value="EAL_sf"/>
</dbReference>
<accession>A0ABR9B7F6</accession>
<feature type="domain" description="GGDEF" evidence="2">
    <location>
        <begin position="68"/>
        <end position="200"/>
    </location>
</feature>
<dbReference type="InterPro" id="IPR000160">
    <property type="entry name" value="GGDEF_dom"/>
</dbReference>
<dbReference type="SMART" id="SM00267">
    <property type="entry name" value="GGDEF"/>
    <property type="match status" value="1"/>
</dbReference>
<reference evidence="4" key="1">
    <citation type="submission" date="2023-07" db="EMBL/GenBank/DDBJ databases">
        <title>Thauera sp. CAU 1555 isolated from sand of Yaerae Beach.</title>
        <authorList>
            <person name="Kim W."/>
        </authorList>
    </citation>
    <scope>NUCLEOTIDE SEQUENCE [LARGE SCALE GENOMIC DNA]</scope>
    <source>
        <strain evidence="4">CAU 1555</strain>
    </source>
</reference>
<comment type="caution">
    <text evidence="3">The sequence shown here is derived from an EMBL/GenBank/DDBJ whole genome shotgun (WGS) entry which is preliminary data.</text>
</comment>
<dbReference type="Proteomes" id="UP000603602">
    <property type="component" value="Unassembled WGS sequence"/>
</dbReference>
<dbReference type="SUPFAM" id="SSF141868">
    <property type="entry name" value="EAL domain-like"/>
    <property type="match status" value="1"/>
</dbReference>
<dbReference type="InterPro" id="IPR043128">
    <property type="entry name" value="Rev_trsase/Diguanyl_cyclase"/>
</dbReference>
<evidence type="ECO:0000313" key="3">
    <source>
        <dbReference type="EMBL" id="MBD8501395.1"/>
    </source>
</evidence>
<dbReference type="PROSITE" id="PS50887">
    <property type="entry name" value="GGDEF"/>
    <property type="match status" value="1"/>
</dbReference>
<dbReference type="PROSITE" id="PS50883">
    <property type="entry name" value="EAL"/>
    <property type="match status" value="1"/>
</dbReference>
<feature type="domain" description="EAL" evidence="1">
    <location>
        <begin position="209"/>
        <end position="463"/>
    </location>
</feature>
<dbReference type="PANTHER" id="PTHR44757">
    <property type="entry name" value="DIGUANYLATE CYCLASE DGCP"/>
    <property type="match status" value="1"/>
</dbReference>
<dbReference type="InterPro" id="IPR001633">
    <property type="entry name" value="EAL_dom"/>
</dbReference>
<dbReference type="Gene3D" id="3.20.20.450">
    <property type="entry name" value="EAL domain"/>
    <property type="match status" value="1"/>
</dbReference>
<protein>
    <submittedName>
        <fullName evidence="3">Bifunctional diguanylate cyclase/phosphodiesterase</fullName>
    </submittedName>
</protein>
<dbReference type="CDD" id="cd01948">
    <property type="entry name" value="EAL"/>
    <property type="match status" value="1"/>
</dbReference>
<sequence length="487" mass="53230">MMRRPACESRPCAPAAEADVGERDGEWDLCRFTHAPAVDSAETDALTGLPNRQGCVREIDRALAFRHARGALLLIDLDMFRSINGSLGHDCGDCLLRAVAARLQAHLPPGAFLARFSGDEFAVVLRGATLDEAGERAAGLLECFDEPFAFGGLQLLQQASIGVALYPQHGESANELHSHADLALHRAKKLGRRTWQCYETNMGARVRRRQFLLGRLRRALLGTEFHLHYQPRIELASGAICGWEALLRWNCPGDGAVSPAEFIPVAEDSGLIVPIGEWALREACRQFVSWRNQGLEPGSLAVNLSPRQLRAPQLVERVAAILEETGMPAAMLELEITETAVMEEFDSSADILTRLSDLGVGIAVDDFGTGYSSLAYLRRLPVDKLKIDRSFVRALEDGPHDVAIVRTIIELACTLGLTVVAEGVETEAQLRLLNGARCHEMQGYLFSRPVSPASCVQLMHAGAGLPAALLPRPRPAPPLRTHWAPEW</sequence>
<dbReference type="SUPFAM" id="SSF55073">
    <property type="entry name" value="Nucleotide cyclase"/>
    <property type="match status" value="1"/>
</dbReference>
<keyword evidence="4" id="KW-1185">Reference proteome</keyword>
<dbReference type="Pfam" id="PF00990">
    <property type="entry name" value="GGDEF"/>
    <property type="match status" value="1"/>
</dbReference>
<gene>
    <name evidence="3" type="ORF">IFO67_00675</name>
</gene>
<dbReference type="Gene3D" id="3.30.70.270">
    <property type="match status" value="1"/>
</dbReference>
<evidence type="ECO:0000313" key="4">
    <source>
        <dbReference type="Proteomes" id="UP000603602"/>
    </source>
</evidence>
<organism evidence="3 4">
    <name type="scientific">Thauera sedimentorum</name>
    <dbReference type="NCBI Taxonomy" id="2767595"/>
    <lineage>
        <taxon>Bacteria</taxon>
        <taxon>Pseudomonadati</taxon>
        <taxon>Pseudomonadota</taxon>
        <taxon>Betaproteobacteria</taxon>
        <taxon>Rhodocyclales</taxon>
        <taxon>Zoogloeaceae</taxon>
        <taxon>Thauera</taxon>
    </lineage>
</organism>
<dbReference type="SMART" id="SM00052">
    <property type="entry name" value="EAL"/>
    <property type="match status" value="1"/>
</dbReference>
<dbReference type="PANTHER" id="PTHR44757:SF2">
    <property type="entry name" value="BIOFILM ARCHITECTURE MAINTENANCE PROTEIN MBAA"/>
    <property type="match status" value="1"/>
</dbReference>